<dbReference type="CDD" id="cd18793">
    <property type="entry name" value="SF2_C_SNF"/>
    <property type="match status" value="1"/>
</dbReference>
<keyword evidence="8" id="KW-0067">ATP-binding</keyword>
<comment type="caution">
    <text evidence="20">The sequence shown here is derived from an EMBL/GenBank/DDBJ whole genome shotgun (WGS) entry which is preliminary data.</text>
</comment>
<feature type="compositionally biased region" description="Polar residues" evidence="16">
    <location>
        <begin position="1"/>
        <end position="11"/>
    </location>
</feature>
<dbReference type="Gene3D" id="3.40.50.300">
    <property type="entry name" value="P-loop containing nucleotide triphosphate hydrolases"/>
    <property type="match status" value="1"/>
</dbReference>
<gene>
    <name evidence="20" type="ORF">BJY01DRAFT_229726</name>
</gene>
<evidence type="ECO:0000256" key="6">
    <source>
        <dbReference type="ARBA" id="ARBA00022801"/>
    </source>
</evidence>
<keyword evidence="11" id="KW-0238">DNA-binding</keyword>
<feature type="compositionally biased region" description="Polar residues" evidence="16">
    <location>
        <begin position="204"/>
        <end position="214"/>
    </location>
</feature>
<evidence type="ECO:0000256" key="3">
    <source>
        <dbReference type="ARBA" id="ARBA00011826"/>
    </source>
</evidence>
<evidence type="ECO:0000256" key="15">
    <source>
        <dbReference type="ARBA" id="ARBA00047995"/>
    </source>
</evidence>
<dbReference type="SUPFAM" id="SSF52540">
    <property type="entry name" value="P-loop containing nucleoside triphosphate hydrolases"/>
    <property type="match status" value="2"/>
</dbReference>
<dbReference type="InterPro" id="IPR014012">
    <property type="entry name" value="HSA_dom"/>
</dbReference>
<dbReference type="SMART" id="SM00490">
    <property type="entry name" value="HELICc"/>
    <property type="match status" value="1"/>
</dbReference>
<feature type="compositionally biased region" description="Acidic residues" evidence="16">
    <location>
        <begin position="245"/>
        <end position="256"/>
    </location>
</feature>
<evidence type="ECO:0000256" key="7">
    <source>
        <dbReference type="ARBA" id="ARBA00022806"/>
    </source>
</evidence>
<keyword evidence="10" id="KW-0805">Transcription regulation</keyword>
<evidence type="ECO:0000256" key="8">
    <source>
        <dbReference type="ARBA" id="ARBA00022840"/>
    </source>
</evidence>
<evidence type="ECO:0000259" key="17">
    <source>
        <dbReference type="PROSITE" id="PS51192"/>
    </source>
</evidence>
<evidence type="ECO:0000256" key="1">
    <source>
        <dbReference type="ARBA" id="ARBA00004123"/>
    </source>
</evidence>
<keyword evidence="9" id="KW-0156">Chromatin regulator</keyword>
<keyword evidence="5" id="KW-0547">Nucleotide-binding</keyword>
<dbReference type="CDD" id="cd18003">
    <property type="entry name" value="DEXQc_SRCAP"/>
    <property type="match status" value="1"/>
</dbReference>
<evidence type="ECO:0000256" key="12">
    <source>
        <dbReference type="ARBA" id="ARBA00023159"/>
    </source>
</evidence>
<feature type="compositionally biased region" description="Polar residues" evidence="16">
    <location>
        <begin position="125"/>
        <end position="135"/>
    </location>
</feature>
<evidence type="ECO:0000256" key="2">
    <source>
        <dbReference type="ARBA" id="ARBA00009220"/>
    </source>
</evidence>
<keyword evidence="12" id="KW-0010">Activator</keyword>
<evidence type="ECO:0000256" key="14">
    <source>
        <dbReference type="ARBA" id="ARBA00023242"/>
    </source>
</evidence>
<feature type="compositionally biased region" description="Acidic residues" evidence="16">
    <location>
        <begin position="678"/>
        <end position="692"/>
    </location>
</feature>
<evidence type="ECO:0000313" key="20">
    <source>
        <dbReference type="EMBL" id="KAL2826386.1"/>
    </source>
</evidence>
<feature type="compositionally biased region" description="Low complexity" evidence="16">
    <location>
        <begin position="538"/>
        <end position="551"/>
    </location>
</feature>
<feature type="compositionally biased region" description="Basic and acidic residues" evidence="16">
    <location>
        <begin position="45"/>
        <end position="56"/>
    </location>
</feature>
<dbReference type="Gene3D" id="3.40.50.10810">
    <property type="entry name" value="Tandem AAA-ATPase domain"/>
    <property type="match status" value="1"/>
</dbReference>
<dbReference type="InterPro" id="IPR050520">
    <property type="entry name" value="INO80/SWR1_helicase"/>
</dbReference>
<dbReference type="InterPro" id="IPR001650">
    <property type="entry name" value="Helicase_C-like"/>
</dbReference>
<dbReference type="Gene3D" id="1.20.120.850">
    <property type="entry name" value="SWI2/SNF2 ATPases, N-terminal domain"/>
    <property type="match status" value="1"/>
</dbReference>
<feature type="domain" description="HSA" evidence="19">
    <location>
        <begin position="343"/>
        <end position="417"/>
    </location>
</feature>
<dbReference type="InterPro" id="IPR002464">
    <property type="entry name" value="DNA/RNA_helicase_DEAH_CS"/>
</dbReference>
<feature type="compositionally biased region" description="Low complexity" evidence="16">
    <location>
        <begin position="1638"/>
        <end position="1651"/>
    </location>
</feature>
<evidence type="ECO:0000259" key="19">
    <source>
        <dbReference type="PROSITE" id="PS51204"/>
    </source>
</evidence>
<proteinExistence type="inferred from homology"/>
<feature type="compositionally biased region" description="Acidic residues" evidence="16">
    <location>
        <begin position="480"/>
        <end position="502"/>
    </location>
</feature>
<feature type="region of interest" description="Disordered" evidence="16">
    <location>
        <begin position="1621"/>
        <end position="1669"/>
    </location>
</feature>
<dbReference type="EMBL" id="JBFXLU010000441">
    <property type="protein sequence ID" value="KAL2826386.1"/>
    <property type="molecule type" value="Genomic_DNA"/>
</dbReference>
<dbReference type="PROSITE" id="PS00690">
    <property type="entry name" value="DEAH_ATP_HELICASE"/>
    <property type="match status" value="1"/>
</dbReference>
<feature type="compositionally biased region" description="Acidic residues" evidence="16">
    <location>
        <begin position="586"/>
        <end position="634"/>
    </location>
</feature>
<reference evidence="20 21" key="1">
    <citation type="submission" date="2024-07" db="EMBL/GenBank/DDBJ databases">
        <title>Section-level genome sequencing and comparative genomics of Aspergillus sections Usti and Cavernicolus.</title>
        <authorList>
            <consortium name="Lawrence Berkeley National Laboratory"/>
            <person name="Nybo J.L."/>
            <person name="Vesth T.C."/>
            <person name="Theobald S."/>
            <person name="Frisvad J.C."/>
            <person name="Larsen T.O."/>
            <person name="Kjaerboelling I."/>
            <person name="Rothschild-Mancinelli K."/>
            <person name="Lyhne E.K."/>
            <person name="Kogle M.E."/>
            <person name="Barry K."/>
            <person name="Clum A."/>
            <person name="Na H."/>
            <person name="Ledsgaard L."/>
            <person name="Lin J."/>
            <person name="Lipzen A."/>
            <person name="Kuo A."/>
            <person name="Riley R."/>
            <person name="Mondo S."/>
            <person name="Labutti K."/>
            <person name="Haridas S."/>
            <person name="Pangalinan J."/>
            <person name="Salamov A.A."/>
            <person name="Simmons B.A."/>
            <person name="Magnuson J.K."/>
            <person name="Chen J."/>
            <person name="Drula E."/>
            <person name="Henrissat B."/>
            <person name="Wiebenga A."/>
            <person name="Lubbers R.J."/>
            <person name="Gomes A.C."/>
            <person name="Makela M.R."/>
            <person name="Stajich J."/>
            <person name="Grigoriev I.V."/>
            <person name="Mortensen U.H."/>
            <person name="De Vries R.P."/>
            <person name="Baker S.E."/>
            <person name="Andersen M.R."/>
        </authorList>
    </citation>
    <scope>NUCLEOTIDE SEQUENCE [LARGE SCALE GENOMIC DNA]</scope>
    <source>
        <strain evidence="20 21">CBS 123904</strain>
    </source>
</reference>
<dbReference type="InterPro" id="IPR027417">
    <property type="entry name" value="P-loop_NTPase"/>
</dbReference>
<feature type="compositionally biased region" description="Acidic residues" evidence="16">
    <location>
        <begin position="658"/>
        <end position="670"/>
    </location>
</feature>
<dbReference type="InterPro" id="IPR000330">
    <property type="entry name" value="SNF2_N"/>
</dbReference>
<keyword evidence="6" id="KW-0378">Hydrolase</keyword>
<keyword evidence="13" id="KW-0804">Transcription</keyword>
<dbReference type="SMART" id="SM00487">
    <property type="entry name" value="DEXDc"/>
    <property type="match status" value="1"/>
</dbReference>
<dbReference type="PROSITE" id="PS51204">
    <property type="entry name" value="HSA"/>
    <property type="match status" value="1"/>
</dbReference>
<accession>A0ABR4IF40</accession>
<dbReference type="Pfam" id="PF00176">
    <property type="entry name" value="SNF2-rel_dom"/>
    <property type="match status" value="1"/>
</dbReference>
<keyword evidence="14" id="KW-0539">Nucleus</keyword>
<dbReference type="Pfam" id="PF00271">
    <property type="entry name" value="Helicase_C"/>
    <property type="match status" value="1"/>
</dbReference>
<feature type="domain" description="Helicase ATP-binding" evidence="17">
    <location>
        <begin position="869"/>
        <end position="1034"/>
    </location>
</feature>
<evidence type="ECO:0000256" key="16">
    <source>
        <dbReference type="SAM" id="MobiDB-lite"/>
    </source>
</evidence>
<evidence type="ECO:0000256" key="5">
    <source>
        <dbReference type="ARBA" id="ARBA00022741"/>
    </source>
</evidence>
<dbReference type="InterPro" id="IPR038718">
    <property type="entry name" value="SNF2-like_sf"/>
</dbReference>
<comment type="catalytic activity">
    <reaction evidence="15">
        <text>ATP + H2O = ADP + phosphate + H(+)</text>
        <dbReference type="Rhea" id="RHEA:13065"/>
        <dbReference type="ChEBI" id="CHEBI:15377"/>
        <dbReference type="ChEBI" id="CHEBI:15378"/>
        <dbReference type="ChEBI" id="CHEBI:30616"/>
        <dbReference type="ChEBI" id="CHEBI:43474"/>
        <dbReference type="ChEBI" id="CHEBI:456216"/>
        <dbReference type="EC" id="3.6.4.12"/>
    </reaction>
</comment>
<dbReference type="InterPro" id="IPR049730">
    <property type="entry name" value="SNF2/RAD54-like_C"/>
</dbReference>
<evidence type="ECO:0000313" key="21">
    <source>
        <dbReference type="Proteomes" id="UP001610446"/>
    </source>
</evidence>
<evidence type="ECO:0000259" key="18">
    <source>
        <dbReference type="PROSITE" id="PS51194"/>
    </source>
</evidence>
<comment type="subcellular location">
    <subcellularLocation>
        <location evidence="1">Nucleus</location>
    </subcellularLocation>
</comment>
<feature type="compositionally biased region" description="Basic and acidic residues" evidence="16">
    <location>
        <begin position="522"/>
        <end position="532"/>
    </location>
</feature>
<sequence length="1730" mass="194204">MQNGITNGTSRQNERVTPEFEPISPDLPLNDPPINSIPLDTNPSELKENAPADHNDGPPSKRRKVGSSTPLRRSISRPASPPWKKAGADGPTSLLVDGKRRSTRVSNVGPSLEQPSSELKPARNGQRQYVSTSVANRGDAVASSPLPMSPSRHGVNRRSIGGGAVVNGSPVFTATRGATSRRRRGSHSPVPKRTSTRTKSDSSGASNYHNRSSNSTVGRSITGRSTRSSLHTSSGANGVKGDPEEGREEVDPDERDENGQQGPRLRIKVKKPALTIQHPAHVIPPRKYGSFKEWLEKESSGQDGEGVLTPAKALEEAHKRQQLVDAMEPGGLLSAEVCSAFLPEQQEEPPQQYSHQDYLVAHVLNFKKLLDIEHRRHRNTARTLAQACADAWRKRNKDPEDVLREQQMEMRGKRKQLAKDLKKMFDLARAEIDRIRLARWEKEQKAKDQRALDRAIQQSTMLFKKRRMEILGEAASDAPETTEDEDEAETGDSDGVSDESDGESNMSSTDNESEEGDEDYDADKHLTEEQLRLKYANLPDTPLDPDPTSSDSDAESENRDGTDVNDTPGGTDELPLSAEYPPGQLDLDEVDPMLMDDSDDESTDMDDEDDDDMGDSDGDGSEAYSGDEDQEDDGPGLLGFFSKKDLVASSELHSTGGDEGDNDTGVDYEGGDAQPASSDEDEDEDESEDPDEVALVPTRPAKKGSVSPFETNTPLETPFVEDTTSQGNKTPLVEELTLDIAAVEHTARGDDTSLSQIQQTQEIEMADAPLAEASEQLDDLSEPSLSRQENLGSASVHEQFRSRAPSSEASPGTVATKPSEPESVSSYEAPVEKIADTGESPAPGLKTPIPHLLRGTLREYQHFGLDWLAGLYTNNINGILADEMGLGKTIQTIALLAHLAVEHEVWGPHLVVVPTSVILNWEMEFKKWCPGFKIMTYYGNQEERRQKRRGWTDDNSWNVLITSYQLVLQDQQVLKRRAWHYMILDEAHNIKNFRSQRWQALLTFRTRARLLLTGTPLQNNLTELWSLLFFLMPTDGEGTGIDGFADLKEFSEWFRRPVEQILEHGRETMDEDAKQVVTKLHTVLRPYILRRLKADVEKQMPAKYEHVVYCRLSKRQRYLYDGFMSRAQTKETLASGNYLSIINCLMQLRKVCNHPDLFETRPISTSFAMPRSVVTEFEVQETLVRRRLLWEHPLEKLDFDFLNLVPISREDISRRLADDSARIMAYAPFNTLRERQYHRTNWQMKFDGSTMRSTLDAIENDCRKKRMAELERSLYFESKRHGRRPVYGSSLIEFLTADSKQRPTGNGPLRKRSYADWLSSQSSVLASMIMSVDERSQFMDGYVQKFACVTPAAIAAGVTEATLTPISTRQLTKKERFPEYDPFHEAQMRLSIAFPDKRLLQYDCGKLQRLDKLLRDLKAGGHRALIFTQMTKMLDVLEQFLNIHGHRYLRLDGTTKVEQRQILTDRFNNDNRILAFILSSRSGGLGINLTGADTVIFYDLDWNPAMDKQCQDRCHRIGQTRDVHIYRFVSEYTIESNILRKANQKRMLDDVVIQEGEFTTDYFTKLDVRDMINTGEELLTGQDEASAAMDRVLENRVTNASRVFEQAEDKEDIDAAKNAQKELEHADDGDFDDRANATTTAGQTPTQAGTPLPSASDEAQPRSLATASANANSVALDGDAEAEPSLGHIDDYLMRFMEWNMKDEPLVLPVDKSTKKSKKGKEHRLGKRRR</sequence>
<evidence type="ECO:0000256" key="4">
    <source>
        <dbReference type="ARBA" id="ARBA00012551"/>
    </source>
</evidence>
<feature type="region of interest" description="Disordered" evidence="16">
    <location>
        <begin position="1"/>
        <end position="272"/>
    </location>
</feature>
<keyword evidence="7" id="KW-0347">Helicase</keyword>
<feature type="compositionally biased region" description="Acidic residues" evidence="16">
    <location>
        <begin position="511"/>
        <end position="521"/>
    </location>
</feature>
<organism evidence="20 21">
    <name type="scientific">Aspergillus pseudoustus</name>
    <dbReference type="NCBI Taxonomy" id="1810923"/>
    <lineage>
        <taxon>Eukaryota</taxon>
        <taxon>Fungi</taxon>
        <taxon>Dikarya</taxon>
        <taxon>Ascomycota</taxon>
        <taxon>Pezizomycotina</taxon>
        <taxon>Eurotiomycetes</taxon>
        <taxon>Eurotiomycetidae</taxon>
        <taxon>Eurotiales</taxon>
        <taxon>Aspergillaceae</taxon>
        <taxon>Aspergillus</taxon>
        <taxon>Aspergillus subgen. Nidulantes</taxon>
    </lineage>
</organism>
<dbReference type="PANTHER" id="PTHR45685:SF1">
    <property type="entry name" value="HELICASE SRCAP"/>
    <property type="match status" value="1"/>
</dbReference>
<evidence type="ECO:0000256" key="10">
    <source>
        <dbReference type="ARBA" id="ARBA00023015"/>
    </source>
</evidence>
<feature type="region of interest" description="Disordered" evidence="16">
    <location>
        <begin position="774"/>
        <end position="827"/>
    </location>
</feature>
<dbReference type="PROSITE" id="PS51194">
    <property type="entry name" value="HELICASE_CTER"/>
    <property type="match status" value="1"/>
</dbReference>
<evidence type="ECO:0000256" key="9">
    <source>
        <dbReference type="ARBA" id="ARBA00022853"/>
    </source>
</evidence>
<evidence type="ECO:0000256" key="11">
    <source>
        <dbReference type="ARBA" id="ARBA00023125"/>
    </source>
</evidence>
<evidence type="ECO:0000256" key="13">
    <source>
        <dbReference type="ARBA" id="ARBA00023163"/>
    </source>
</evidence>
<comment type="subunit">
    <text evidence="3">Component of the SWR1 chromatin-remodeling complex.</text>
</comment>
<dbReference type="Proteomes" id="UP001610446">
    <property type="component" value="Unassembled WGS sequence"/>
</dbReference>
<dbReference type="PROSITE" id="PS51192">
    <property type="entry name" value="HELICASE_ATP_BIND_1"/>
    <property type="match status" value="1"/>
</dbReference>
<dbReference type="Pfam" id="PF07529">
    <property type="entry name" value="HSA"/>
    <property type="match status" value="1"/>
</dbReference>
<comment type="similarity">
    <text evidence="2">Belongs to the SNF2/RAD54 helicase family. SWR1 subfamily.</text>
</comment>
<keyword evidence="21" id="KW-1185">Reference proteome</keyword>
<protein>
    <recommendedName>
        <fullName evidence="4">DNA helicase</fullName>
        <ecNumber evidence="4">3.6.4.12</ecNumber>
    </recommendedName>
</protein>
<feature type="domain" description="Helicase C-terminal" evidence="18">
    <location>
        <begin position="1409"/>
        <end position="1559"/>
    </location>
</feature>
<feature type="compositionally biased region" description="Basic residues" evidence="16">
    <location>
        <begin position="1715"/>
        <end position="1730"/>
    </location>
</feature>
<dbReference type="InterPro" id="IPR014001">
    <property type="entry name" value="Helicase_ATP-bd"/>
</dbReference>
<feature type="compositionally biased region" description="Low complexity" evidence="16">
    <location>
        <begin position="215"/>
        <end position="229"/>
    </location>
</feature>
<feature type="compositionally biased region" description="Polar residues" evidence="16">
    <location>
        <begin position="783"/>
        <end position="793"/>
    </location>
</feature>
<name>A0ABR4IF40_9EURO</name>
<feature type="compositionally biased region" description="Polar residues" evidence="16">
    <location>
        <begin position="104"/>
        <end position="117"/>
    </location>
</feature>
<feature type="compositionally biased region" description="Basic and acidic residues" evidence="16">
    <location>
        <begin position="1621"/>
        <end position="1635"/>
    </location>
</feature>
<feature type="region of interest" description="Disordered" evidence="16">
    <location>
        <begin position="474"/>
        <end position="732"/>
    </location>
</feature>
<dbReference type="EC" id="3.6.4.12" evidence="4"/>
<dbReference type="PANTHER" id="PTHR45685">
    <property type="entry name" value="HELICASE SRCAP-RELATED"/>
    <property type="match status" value="1"/>
</dbReference>
<feature type="region of interest" description="Disordered" evidence="16">
    <location>
        <begin position="1705"/>
        <end position="1730"/>
    </location>
</feature>